<dbReference type="Pfam" id="PF02311">
    <property type="entry name" value="AraC_binding"/>
    <property type="match status" value="1"/>
</dbReference>
<dbReference type="Proteomes" id="UP001065549">
    <property type="component" value="Unassembled WGS sequence"/>
</dbReference>
<dbReference type="EMBL" id="JAOSHN010000002">
    <property type="protein sequence ID" value="MCU7377752.1"/>
    <property type="molecule type" value="Genomic_DNA"/>
</dbReference>
<feature type="domain" description="HTH araC/xylS-type" evidence="4">
    <location>
        <begin position="180"/>
        <end position="278"/>
    </location>
</feature>
<gene>
    <name evidence="5" type="ORF">OBO34_05205</name>
</gene>
<dbReference type="SUPFAM" id="SSF46689">
    <property type="entry name" value="Homeodomain-like"/>
    <property type="match status" value="2"/>
</dbReference>
<dbReference type="PROSITE" id="PS01124">
    <property type="entry name" value="HTH_ARAC_FAMILY_2"/>
    <property type="match status" value="1"/>
</dbReference>
<comment type="caution">
    <text evidence="5">The sequence shown here is derived from an EMBL/GenBank/DDBJ whole genome shotgun (WGS) entry which is preliminary data.</text>
</comment>
<evidence type="ECO:0000313" key="5">
    <source>
        <dbReference type="EMBL" id="MCU7377752.1"/>
    </source>
</evidence>
<evidence type="ECO:0000256" key="2">
    <source>
        <dbReference type="ARBA" id="ARBA00023125"/>
    </source>
</evidence>
<dbReference type="SUPFAM" id="SSF51182">
    <property type="entry name" value="RmlC-like cupins"/>
    <property type="match status" value="1"/>
</dbReference>
<dbReference type="RefSeq" id="WP_227755254.1">
    <property type="nucleotide sequence ID" value="NZ_JAOSHN010000002.1"/>
</dbReference>
<accession>A0A9J6QJT6</accession>
<dbReference type="SMART" id="SM00342">
    <property type="entry name" value="HTH_ARAC"/>
    <property type="match status" value="1"/>
</dbReference>
<evidence type="ECO:0000256" key="1">
    <source>
        <dbReference type="ARBA" id="ARBA00023015"/>
    </source>
</evidence>
<dbReference type="InterPro" id="IPR009057">
    <property type="entry name" value="Homeodomain-like_sf"/>
</dbReference>
<dbReference type="AlphaFoldDB" id="A0A9J6QJT6"/>
<keyword evidence="6" id="KW-1185">Reference proteome</keyword>
<dbReference type="GO" id="GO:0003700">
    <property type="term" value="F:DNA-binding transcription factor activity"/>
    <property type="evidence" value="ECO:0007669"/>
    <property type="project" value="InterPro"/>
</dbReference>
<dbReference type="Gene3D" id="1.10.10.60">
    <property type="entry name" value="Homeodomain-like"/>
    <property type="match status" value="2"/>
</dbReference>
<dbReference type="InterPro" id="IPR018060">
    <property type="entry name" value="HTH_AraC"/>
</dbReference>
<organism evidence="5 6">
    <name type="scientific">Hominibacterium faecale</name>
    <dbReference type="NCBI Taxonomy" id="2839743"/>
    <lineage>
        <taxon>Bacteria</taxon>
        <taxon>Bacillati</taxon>
        <taxon>Bacillota</taxon>
        <taxon>Clostridia</taxon>
        <taxon>Peptostreptococcales</taxon>
        <taxon>Anaerovoracaceae</taxon>
        <taxon>Hominibacterium</taxon>
    </lineage>
</organism>
<evidence type="ECO:0000256" key="3">
    <source>
        <dbReference type="ARBA" id="ARBA00023163"/>
    </source>
</evidence>
<dbReference type="GO" id="GO:0043565">
    <property type="term" value="F:sequence-specific DNA binding"/>
    <property type="evidence" value="ECO:0007669"/>
    <property type="project" value="InterPro"/>
</dbReference>
<evidence type="ECO:0000313" key="6">
    <source>
        <dbReference type="Proteomes" id="UP001065549"/>
    </source>
</evidence>
<proteinExistence type="predicted"/>
<dbReference type="Pfam" id="PF12833">
    <property type="entry name" value="HTH_18"/>
    <property type="match status" value="1"/>
</dbReference>
<dbReference type="PANTHER" id="PTHR43280:SF2">
    <property type="entry name" value="HTH-TYPE TRANSCRIPTIONAL REGULATOR EXSA"/>
    <property type="match status" value="1"/>
</dbReference>
<reference evidence="5" key="1">
    <citation type="submission" date="2022-09" db="EMBL/GenBank/DDBJ databases">
        <title>Culturomic study of gut microbiota in children with autism spectrum disorder.</title>
        <authorList>
            <person name="Efimov B.A."/>
            <person name="Chaplin A.V."/>
            <person name="Sokolova S.R."/>
            <person name="Pikina A.P."/>
            <person name="Korzhanova M."/>
            <person name="Belova V."/>
            <person name="Korostin D."/>
        </authorList>
    </citation>
    <scope>NUCLEOTIDE SEQUENCE</scope>
    <source>
        <strain evidence="5">ASD5510</strain>
    </source>
</reference>
<dbReference type="InterPro" id="IPR003313">
    <property type="entry name" value="AraC-bd"/>
</dbReference>
<keyword evidence="2" id="KW-0238">DNA-binding</keyword>
<protein>
    <submittedName>
        <fullName evidence="5">Helix-turn-helix transcriptional regulator</fullName>
    </submittedName>
</protein>
<sequence length="550" mass="63818">MFEAIQYENDLPVNMKLYHVQEYPLHYNDDIQLLCVMKGFLDLKLTCNTYHLEESDIHFIHGGDLHGIIRSSEDNLVLVISLNTKSLIDRYPDLHCQIFTTKVDKNLVTYQKKIELRNDIFRILSELYRKHDGYQARIDHAVTNLIDNLYENFRGFRVDDDDKTFEGAITGDVTQRDRIARIVDYLYDYYPYKLSLEELAGKEHLNKDYLSHMFSRYTGQSFKNFLNMVRVEMSERRLLGSTVSITQLAMESGFSKPKYYVEHFIKWYGMHPKKYRELYRDKTLASCSPVIEEIPLEQFNVLLDGGALANEPGVTVLDLESLPKSKAAFHVPSIMVNNHSLSESFLDELFMAFYKRNKTANYVFEDREKVPSLDTYRNGYSPAKEAEQFLHALTHNKAKSIPFFDHAPAGGMVTENGLIKPLYYLMQFLTGLSGQIFFCDKGAIVLKDADDYAWIFFGKDGKAAHCYEVTFPLCAASYKLTHQTLENPFAFYELWQQLDLESNLGEEDKRKINESSPIKTQFKRITMRKKYKASFEVKPGSLLFGTLIHC</sequence>
<keyword evidence="3" id="KW-0804">Transcription</keyword>
<dbReference type="PANTHER" id="PTHR43280">
    <property type="entry name" value="ARAC-FAMILY TRANSCRIPTIONAL REGULATOR"/>
    <property type="match status" value="1"/>
</dbReference>
<keyword evidence="1" id="KW-0805">Transcription regulation</keyword>
<dbReference type="Gene3D" id="2.60.40.1500">
    <property type="entry name" value="Glycosyl hydrolase domain, family 39"/>
    <property type="match status" value="1"/>
</dbReference>
<evidence type="ECO:0000259" key="4">
    <source>
        <dbReference type="PROSITE" id="PS01124"/>
    </source>
</evidence>
<name>A0A9J6QJT6_9FIRM</name>
<dbReference type="Gene3D" id="3.20.20.80">
    <property type="entry name" value="Glycosidases"/>
    <property type="match status" value="1"/>
</dbReference>
<dbReference type="InterPro" id="IPR011051">
    <property type="entry name" value="RmlC_Cupin_sf"/>
</dbReference>